<evidence type="ECO:0008006" key="4">
    <source>
        <dbReference type="Google" id="ProtNLM"/>
    </source>
</evidence>
<keyword evidence="3" id="KW-1185">Reference proteome</keyword>
<evidence type="ECO:0000256" key="1">
    <source>
        <dbReference type="SAM" id="MobiDB-lite"/>
    </source>
</evidence>
<organism evidence="2 3">
    <name type="scientific">Caldimonas mangrovi</name>
    <dbReference type="NCBI Taxonomy" id="2944811"/>
    <lineage>
        <taxon>Bacteria</taxon>
        <taxon>Pseudomonadati</taxon>
        <taxon>Pseudomonadota</taxon>
        <taxon>Betaproteobacteria</taxon>
        <taxon>Burkholderiales</taxon>
        <taxon>Sphaerotilaceae</taxon>
        <taxon>Caldimonas</taxon>
    </lineage>
</organism>
<comment type="caution">
    <text evidence="2">The sequence shown here is derived from an EMBL/GenBank/DDBJ whole genome shotgun (WGS) entry which is preliminary data.</text>
</comment>
<name>A0ABT0YSP8_9BURK</name>
<protein>
    <recommendedName>
        <fullName evidence="4">Protein ImuA</fullName>
    </recommendedName>
</protein>
<dbReference type="Gene3D" id="3.40.50.300">
    <property type="entry name" value="P-loop containing nucleotide triphosphate hydrolases"/>
    <property type="match status" value="1"/>
</dbReference>
<dbReference type="RefSeq" id="WP_251779619.1">
    <property type="nucleotide sequence ID" value="NZ_JAMKFE010000010.1"/>
</dbReference>
<proteinExistence type="predicted"/>
<evidence type="ECO:0000313" key="3">
    <source>
        <dbReference type="Proteomes" id="UP001165541"/>
    </source>
</evidence>
<evidence type="ECO:0000313" key="2">
    <source>
        <dbReference type="EMBL" id="MCM5681136.1"/>
    </source>
</evidence>
<feature type="region of interest" description="Disordered" evidence="1">
    <location>
        <begin position="23"/>
        <end position="48"/>
    </location>
</feature>
<accession>A0ABT0YSP8</accession>
<sequence>MAHAFCTPVGDFRFPPVASPLAASASNDPLEDDRFDVPQSPSRADTHAARRAPWWSRLCDQLGWFEPAADRAVLPSGFPVLDAALPGGGWPQHGVVEVLAPQPGHPELALLAPALVATASRQQRFGVIAAPAAGSSIDTLDRLLFNEPDALNGPAVDPDAAVGPEAEFRSPASALSDALDWLKKGLGGVLAVWLSDLGATQLRELKRVARRRQTLVFAVRPWIASWDDSEADLRVCLIAGKGRQWEVRVHRRSGMAAPTVRVPALGTAPARHLRVVRDPQDHRRALLSGSFVEVCAELDRLAEIEHLAESTLPAYRAASTGTAGHESGRS</sequence>
<gene>
    <name evidence="2" type="ORF">M8A51_16540</name>
</gene>
<reference evidence="2" key="1">
    <citation type="submission" date="2022-05" db="EMBL/GenBank/DDBJ databases">
        <title>Schlegelella sp. nov., isolated from mangrove soil.</title>
        <authorList>
            <person name="Liu Y."/>
            <person name="Ge X."/>
            <person name="Liu W."/>
        </authorList>
    </citation>
    <scope>NUCLEOTIDE SEQUENCE</scope>
    <source>
        <strain evidence="2">S2-27</strain>
    </source>
</reference>
<dbReference type="Proteomes" id="UP001165541">
    <property type="component" value="Unassembled WGS sequence"/>
</dbReference>
<dbReference type="InterPro" id="IPR027417">
    <property type="entry name" value="P-loop_NTPase"/>
</dbReference>
<dbReference type="EMBL" id="JAMKFE010000010">
    <property type="protein sequence ID" value="MCM5681136.1"/>
    <property type="molecule type" value="Genomic_DNA"/>
</dbReference>